<protein>
    <submittedName>
        <fullName evidence="2">Uncharacterized protein</fullName>
    </submittedName>
</protein>
<dbReference type="EMBL" id="OY731401">
    <property type="protein sequence ID" value="CAJ1952984.1"/>
    <property type="molecule type" value="Genomic_DNA"/>
</dbReference>
<dbReference type="Gramene" id="rna-AYBTSS11_LOCUS15586">
    <property type="protein sequence ID" value="CAJ1952984.1"/>
    <property type="gene ID" value="gene-AYBTSS11_LOCUS15586"/>
</dbReference>
<evidence type="ECO:0000313" key="3">
    <source>
        <dbReference type="Proteomes" id="UP001189624"/>
    </source>
</evidence>
<evidence type="ECO:0000313" key="2">
    <source>
        <dbReference type="EMBL" id="CAJ1952984.1"/>
    </source>
</evidence>
<dbReference type="Proteomes" id="UP001189624">
    <property type="component" value="Chromosome 4"/>
</dbReference>
<reference evidence="2" key="1">
    <citation type="submission" date="2023-10" db="EMBL/GenBank/DDBJ databases">
        <authorList>
            <person name="Domelevo Entfellner J.-B."/>
        </authorList>
    </citation>
    <scope>NUCLEOTIDE SEQUENCE</scope>
</reference>
<keyword evidence="3" id="KW-1185">Reference proteome</keyword>
<dbReference type="AlphaFoldDB" id="A0AA86VPG4"/>
<feature type="region of interest" description="Disordered" evidence="1">
    <location>
        <begin position="1"/>
        <end position="35"/>
    </location>
</feature>
<evidence type="ECO:0000256" key="1">
    <source>
        <dbReference type="SAM" id="MobiDB-lite"/>
    </source>
</evidence>
<feature type="compositionally biased region" description="Basic residues" evidence="1">
    <location>
        <begin position="26"/>
        <end position="35"/>
    </location>
</feature>
<sequence>MKSRQRESLQAHMLNKETKRADKGPKGCRIKRGRKPQKAISSFWWHELREPHINLQRDVSKVLCHNWLLCNRDGIRVAG</sequence>
<proteinExistence type="predicted"/>
<feature type="compositionally biased region" description="Basic and acidic residues" evidence="1">
    <location>
        <begin position="1"/>
        <end position="25"/>
    </location>
</feature>
<name>A0AA86VPG4_9FABA</name>
<organism evidence="2 3">
    <name type="scientific">Sphenostylis stenocarpa</name>
    <dbReference type="NCBI Taxonomy" id="92480"/>
    <lineage>
        <taxon>Eukaryota</taxon>
        <taxon>Viridiplantae</taxon>
        <taxon>Streptophyta</taxon>
        <taxon>Embryophyta</taxon>
        <taxon>Tracheophyta</taxon>
        <taxon>Spermatophyta</taxon>
        <taxon>Magnoliopsida</taxon>
        <taxon>eudicotyledons</taxon>
        <taxon>Gunneridae</taxon>
        <taxon>Pentapetalae</taxon>
        <taxon>rosids</taxon>
        <taxon>fabids</taxon>
        <taxon>Fabales</taxon>
        <taxon>Fabaceae</taxon>
        <taxon>Papilionoideae</taxon>
        <taxon>50 kb inversion clade</taxon>
        <taxon>NPAAA clade</taxon>
        <taxon>indigoferoid/millettioid clade</taxon>
        <taxon>Phaseoleae</taxon>
        <taxon>Sphenostylis</taxon>
    </lineage>
</organism>
<accession>A0AA86VPG4</accession>
<gene>
    <name evidence="2" type="ORF">AYBTSS11_LOCUS15586</name>
</gene>